<dbReference type="InterPro" id="IPR001610">
    <property type="entry name" value="PAC"/>
</dbReference>
<evidence type="ECO:0000256" key="2">
    <source>
        <dbReference type="PROSITE-ProRule" id="PRU00284"/>
    </source>
</evidence>
<feature type="domain" description="Methyl-accepting transducer" evidence="3">
    <location>
        <begin position="257"/>
        <end position="493"/>
    </location>
</feature>
<dbReference type="PANTHER" id="PTHR24422:SF10">
    <property type="entry name" value="CHEMOTAXIS PROTEIN METHYLTRANSFERASE 2"/>
    <property type="match status" value="1"/>
</dbReference>
<dbReference type="InterPro" id="IPR000727">
    <property type="entry name" value="T_SNARE_dom"/>
</dbReference>
<name>A0A327JK34_9HYPH</name>
<keyword evidence="2" id="KW-0807">Transducer</keyword>
<evidence type="ECO:0000259" key="5">
    <source>
        <dbReference type="PROSITE" id="PS50113"/>
    </source>
</evidence>
<evidence type="ECO:0000313" key="7">
    <source>
        <dbReference type="EMBL" id="RAI25172.1"/>
    </source>
</evidence>
<dbReference type="SMART" id="SM00086">
    <property type="entry name" value="PAC"/>
    <property type="match status" value="2"/>
</dbReference>
<evidence type="ECO:0000259" key="6">
    <source>
        <dbReference type="PROSITE" id="PS50192"/>
    </source>
</evidence>
<dbReference type="GO" id="GO:0016020">
    <property type="term" value="C:membrane"/>
    <property type="evidence" value="ECO:0007669"/>
    <property type="project" value="InterPro"/>
</dbReference>
<dbReference type="GO" id="GO:0006935">
    <property type="term" value="P:chemotaxis"/>
    <property type="evidence" value="ECO:0007669"/>
    <property type="project" value="InterPro"/>
</dbReference>
<dbReference type="Pfam" id="PF08447">
    <property type="entry name" value="PAS_3"/>
    <property type="match status" value="2"/>
</dbReference>
<proteinExistence type="inferred from homology"/>
<dbReference type="InterPro" id="IPR013655">
    <property type="entry name" value="PAS_fold_3"/>
</dbReference>
<dbReference type="SMART" id="SM00091">
    <property type="entry name" value="PAS"/>
    <property type="match status" value="2"/>
</dbReference>
<evidence type="ECO:0000256" key="1">
    <source>
        <dbReference type="ARBA" id="ARBA00029447"/>
    </source>
</evidence>
<feature type="domain" description="PAS" evidence="4">
    <location>
        <begin position="145"/>
        <end position="176"/>
    </location>
</feature>
<dbReference type="NCBIfam" id="TIGR00229">
    <property type="entry name" value="sensory_box"/>
    <property type="match status" value="2"/>
</dbReference>
<sequence length="493" mass="53080">MVMGFSTCRERAQLAALHRSQAMIEFLPDGTIVSANENFLSAMGYQASEVVGKHHSMFIDPADRGSAEYKEFWKSLANGEFRSDEFKRFGKGGKVVWIQASYNPVLDRSGKTERVLKIATDITEEKLRNLDFEGQIDAINKSQAVIHFELDGTIVDANENFLKTLGYKIDEIRGKNHSIFVDADYRASTDYRAFWDGLRAGEFQQGEFRRIGKNDAEVWIQATYNPIFDADGKPFKVVKFATDRTAAVKKRMHREGVTRTIDSDLDEVVAAVSEAAGRAGSAADVALEASSNVQTVAAAAEELVASIEEISRQVSHATEISGRAVEGATNSGTIMSGLSEDAQSIGAVIELIENIANQTNLLALNATIEAARAGEAGKGFAVVASEVKSLASQTTKATEDISARITSVQNSTSSAVVAIDDIKDVITQISDISSSIAAAIEEQSAVTRDISANMQTASHGVSTITENMQAISSSTTQIDAAARKVKEASRSIA</sequence>
<dbReference type="AlphaFoldDB" id="A0A327JK34"/>
<protein>
    <submittedName>
        <fullName evidence="7">Chemotaxis protein</fullName>
    </submittedName>
</protein>
<dbReference type="OrthoDB" id="9765776at2"/>
<dbReference type="SUPFAM" id="SSF55785">
    <property type="entry name" value="PYP-like sensor domain (PAS domain)"/>
    <property type="match status" value="2"/>
</dbReference>
<dbReference type="CDD" id="cd00130">
    <property type="entry name" value="PAS"/>
    <property type="match status" value="2"/>
</dbReference>
<dbReference type="PRINTS" id="PR00260">
    <property type="entry name" value="CHEMTRNSDUCR"/>
</dbReference>
<feature type="domain" description="PAS" evidence="4">
    <location>
        <begin position="29"/>
        <end position="79"/>
    </location>
</feature>
<dbReference type="InterPro" id="IPR004090">
    <property type="entry name" value="Chemotax_Me-accpt_rcpt"/>
</dbReference>
<reference evidence="7 8" key="1">
    <citation type="submission" date="2017-07" db="EMBL/GenBank/DDBJ databases">
        <title>Draft Genome Sequences of Select Purple Nonsulfur Bacteria.</title>
        <authorList>
            <person name="Lasarre B."/>
            <person name="Mckinlay J.B."/>
        </authorList>
    </citation>
    <scope>NUCLEOTIDE SEQUENCE [LARGE SCALE GENOMIC DNA]</scope>
    <source>
        <strain evidence="7 8">DSM 11290</strain>
    </source>
</reference>
<comment type="similarity">
    <text evidence="1">Belongs to the methyl-accepting chemotaxis (MCP) protein family.</text>
</comment>
<keyword evidence="8" id="KW-1185">Reference proteome</keyword>
<evidence type="ECO:0000313" key="8">
    <source>
        <dbReference type="Proteomes" id="UP000249299"/>
    </source>
</evidence>
<dbReference type="GO" id="GO:0007165">
    <property type="term" value="P:signal transduction"/>
    <property type="evidence" value="ECO:0007669"/>
    <property type="project" value="UniProtKB-KW"/>
</dbReference>
<dbReference type="PROSITE" id="PS50192">
    <property type="entry name" value="T_SNARE"/>
    <property type="match status" value="1"/>
</dbReference>
<dbReference type="InterPro" id="IPR000014">
    <property type="entry name" value="PAS"/>
</dbReference>
<dbReference type="PANTHER" id="PTHR24422">
    <property type="entry name" value="CHEMOTAXIS PROTEIN METHYLTRANSFERASE"/>
    <property type="match status" value="1"/>
</dbReference>
<dbReference type="PROSITE" id="PS50112">
    <property type="entry name" value="PAS"/>
    <property type="match status" value="2"/>
</dbReference>
<dbReference type="Proteomes" id="UP000249299">
    <property type="component" value="Unassembled WGS sequence"/>
</dbReference>
<dbReference type="SMART" id="SM00283">
    <property type="entry name" value="MA"/>
    <property type="match status" value="1"/>
</dbReference>
<dbReference type="PROSITE" id="PS50113">
    <property type="entry name" value="PAC"/>
    <property type="match status" value="1"/>
</dbReference>
<dbReference type="InterPro" id="IPR000700">
    <property type="entry name" value="PAS-assoc_C"/>
</dbReference>
<dbReference type="InterPro" id="IPR035965">
    <property type="entry name" value="PAS-like_dom_sf"/>
</dbReference>
<dbReference type="Gene3D" id="1.10.287.950">
    <property type="entry name" value="Methyl-accepting chemotaxis protein"/>
    <property type="match status" value="1"/>
</dbReference>
<accession>A0A327JK34</accession>
<dbReference type="GO" id="GO:0004888">
    <property type="term" value="F:transmembrane signaling receptor activity"/>
    <property type="evidence" value="ECO:0007669"/>
    <property type="project" value="InterPro"/>
</dbReference>
<evidence type="ECO:0000259" key="3">
    <source>
        <dbReference type="PROSITE" id="PS50111"/>
    </source>
</evidence>
<evidence type="ECO:0000259" key="4">
    <source>
        <dbReference type="PROSITE" id="PS50112"/>
    </source>
</evidence>
<dbReference type="Gene3D" id="3.30.450.20">
    <property type="entry name" value="PAS domain"/>
    <property type="match status" value="2"/>
</dbReference>
<feature type="domain" description="T-SNARE coiled-coil homology" evidence="6">
    <location>
        <begin position="419"/>
        <end position="471"/>
    </location>
</feature>
<dbReference type="EMBL" id="NPEV01000054">
    <property type="protein sequence ID" value="RAI25172.1"/>
    <property type="molecule type" value="Genomic_DNA"/>
</dbReference>
<organism evidence="7 8">
    <name type="scientific">Rhodobium orientis</name>
    <dbReference type="NCBI Taxonomy" id="34017"/>
    <lineage>
        <taxon>Bacteria</taxon>
        <taxon>Pseudomonadati</taxon>
        <taxon>Pseudomonadota</taxon>
        <taxon>Alphaproteobacteria</taxon>
        <taxon>Hyphomicrobiales</taxon>
        <taxon>Rhodobiaceae</taxon>
        <taxon>Rhodobium</taxon>
    </lineage>
</organism>
<dbReference type="SUPFAM" id="SSF58104">
    <property type="entry name" value="Methyl-accepting chemotaxis protein (MCP) signaling domain"/>
    <property type="match status" value="1"/>
</dbReference>
<dbReference type="RefSeq" id="WP_111436041.1">
    <property type="nucleotide sequence ID" value="NZ_JACIGG010000028.1"/>
</dbReference>
<gene>
    <name evidence="7" type="ORF">CH339_19375</name>
</gene>
<comment type="caution">
    <text evidence="7">The sequence shown here is derived from an EMBL/GenBank/DDBJ whole genome shotgun (WGS) entry which is preliminary data.</text>
</comment>
<dbReference type="PROSITE" id="PS50111">
    <property type="entry name" value="CHEMOTAXIS_TRANSDUC_2"/>
    <property type="match status" value="1"/>
</dbReference>
<dbReference type="InterPro" id="IPR004089">
    <property type="entry name" value="MCPsignal_dom"/>
</dbReference>
<dbReference type="Pfam" id="PF00015">
    <property type="entry name" value="MCPsignal"/>
    <property type="match status" value="1"/>
</dbReference>
<dbReference type="InterPro" id="IPR050903">
    <property type="entry name" value="Bact_Chemotaxis_MeTrfase"/>
</dbReference>
<feature type="domain" description="PAC" evidence="5">
    <location>
        <begin position="82"/>
        <end position="134"/>
    </location>
</feature>